<proteinExistence type="predicted"/>
<evidence type="ECO:0000313" key="1">
    <source>
        <dbReference type="EMBL" id="SHI23912.1"/>
    </source>
</evidence>
<gene>
    <name evidence="1" type="ORF">VA7868_02781</name>
</gene>
<dbReference type="Proteomes" id="UP000184608">
    <property type="component" value="Unassembled WGS sequence"/>
</dbReference>
<reference evidence="1 2" key="1">
    <citation type="submission" date="2016-11" db="EMBL/GenBank/DDBJ databases">
        <authorList>
            <person name="Jaros S."/>
            <person name="Januszkiewicz K."/>
            <person name="Wedrychowicz H."/>
        </authorList>
    </citation>
    <scope>NUCLEOTIDE SEQUENCE [LARGE SCALE GENOMIC DNA]</scope>
    <source>
        <strain evidence="1 2">CECT 7868</strain>
    </source>
</reference>
<dbReference type="AlphaFoldDB" id="A0A1M5ZI67"/>
<sequence length="42" mass="4915">MMVQNSARLTGVADDAHAALRHHVHRFFSGVILRKLWRFLQQ</sequence>
<keyword evidence="2" id="KW-1185">Reference proteome</keyword>
<name>A0A1M5ZI67_9VIBR</name>
<evidence type="ECO:0000313" key="2">
    <source>
        <dbReference type="Proteomes" id="UP000184608"/>
    </source>
</evidence>
<dbReference type="EMBL" id="FQXZ01000030">
    <property type="protein sequence ID" value="SHI23912.1"/>
    <property type="molecule type" value="Genomic_DNA"/>
</dbReference>
<protein>
    <submittedName>
        <fullName evidence="1">Uncharacterized protein</fullName>
    </submittedName>
</protein>
<organism evidence="1 2">
    <name type="scientific">Vibrio aerogenes CECT 7868</name>
    <dbReference type="NCBI Taxonomy" id="1216006"/>
    <lineage>
        <taxon>Bacteria</taxon>
        <taxon>Pseudomonadati</taxon>
        <taxon>Pseudomonadota</taxon>
        <taxon>Gammaproteobacteria</taxon>
        <taxon>Vibrionales</taxon>
        <taxon>Vibrionaceae</taxon>
        <taxon>Vibrio</taxon>
    </lineage>
</organism>
<accession>A0A1M5ZI67</accession>